<dbReference type="GO" id="GO:0046872">
    <property type="term" value="F:metal ion binding"/>
    <property type="evidence" value="ECO:0007669"/>
    <property type="project" value="UniProtKB-UniRule"/>
</dbReference>
<dbReference type="Proteomes" id="UP000183365">
    <property type="component" value="Unassembled WGS sequence"/>
</dbReference>
<comment type="similarity">
    <text evidence="4">Belongs to the peroxidase family. Cytochrome c peroxidase subfamily.</text>
</comment>
<reference evidence="17" key="1">
    <citation type="submission" date="2016-11" db="EMBL/GenBank/DDBJ databases">
        <authorList>
            <person name="Guldener U."/>
        </authorList>
    </citation>
    <scope>NUCLEOTIDE SEQUENCE [LARGE SCALE GENOMIC DNA]</scope>
</reference>
<dbReference type="GO" id="GO:0004130">
    <property type="term" value="F:cytochrome-c peroxidase activity"/>
    <property type="evidence" value="ECO:0007669"/>
    <property type="project" value="UniProtKB-EC"/>
</dbReference>
<keyword evidence="10" id="KW-0408">Iron</keyword>
<keyword evidence="11" id="KW-0496">Mitochondrion</keyword>
<dbReference type="InterPro" id="IPR044831">
    <property type="entry name" value="Ccp1-like"/>
</dbReference>
<dbReference type="PROSITE" id="PS50873">
    <property type="entry name" value="PEROXIDASE_4"/>
    <property type="match status" value="1"/>
</dbReference>
<organism evidence="16 17">
    <name type="scientific">Hanseniaspora guilliermondii</name>
    <dbReference type="NCBI Taxonomy" id="56406"/>
    <lineage>
        <taxon>Eukaryota</taxon>
        <taxon>Fungi</taxon>
        <taxon>Dikarya</taxon>
        <taxon>Ascomycota</taxon>
        <taxon>Saccharomycotina</taxon>
        <taxon>Saccharomycetes</taxon>
        <taxon>Saccharomycodales</taxon>
        <taxon>Saccharomycodaceae</taxon>
        <taxon>Hanseniaspora</taxon>
    </lineage>
</organism>
<evidence type="ECO:0000256" key="9">
    <source>
        <dbReference type="ARBA" id="ARBA00023002"/>
    </source>
</evidence>
<sequence length="332" mass="37529">MFKIFSNSAYTKAIRNTALTAGFISLGYYSTTTYRNNTNETKGFIASQKFKNTKYQEVYNDIAQLIRDNEEHDNYIGCGPVLLRLAWHASGQFDASNGIQGGSYNGTMRFDNELNDPSNAGLGYAYNLLKPVYKKYSEQISHGDLFTLAGVVAVQEMGGPKIPWRYGRVDGNIDAMPENGRLPDANGNANYVRNFFKRLNFLKDEEVVALIGAHCVGKTHLKNSGFEGPWGAATNMFTNEFYKNLLNEKWNLETNGAGNKQYNNDKGYMMLPSDMALVEDKNFKKFVKKFADDEQVFFNVFSSAFSKLLENGIHFDENTPILYFKTLDEQDL</sequence>
<evidence type="ECO:0000256" key="10">
    <source>
        <dbReference type="ARBA" id="ARBA00023004"/>
    </source>
</evidence>
<dbReference type="PRINTS" id="PR00458">
    <property type="entry name" value="PEROXIDASE"/>
</dbReference>
<dbReference type="InterPro" id="IPR002207">
    <property type="entry name" value="Peroxidase_I"/>
</dbReference>
<dbReference type="AlphaFoldDB" id="A0A1L0B0N7"/>
<dbReference type="InterPro" id="IPR002016">
    <property type="entry name" value="Haem_peroxidase"/>
</dbReference>
<dbReference type="EC" id="1.11.1.-" evidence="14"/>
<evidence type="ECO:0000256" key="1">
    <source>
        <dbReference type="ARBA" id="ARBA00003917"/>
    </source>
</evidence>
<dbReference type="PRINTS" id="PR00459">
    <property type="entry name" value="ASPEROXIDASE"/>
</dbReference>
<dbReference type="OrthoDB" id="2859658at2759"/>
<keyword evidence="6" id="KW-0349">Heme</keyword>
<dbReference type="InterPro" id="IPR010255">
    <property type="entry name" value="Haem_peroxidase_sf"/>
</dbReference>
<dbReference type="Gene3D" id="1.10.520.10">
    <property type="match status" value="1"/>
</dbReference>
<gene>
    <name evidence="16" type="ORF">HGUI_02168</name>
</gene>
<evidence type="ECO:0000256" key="5">
    <source>
        <dbReference type="ARBA" id="ARBA00022559"/>
    </source>
</evidence>
<dbReference type="VEuPathDB" id="FungiDB:HGUI_02168"/>
<name>A0A1L0B0N7_9ASCO</name>
<dbReference type="Gene3D" id="1.10.420.10">
    <property type="entry name" value="Peroxidase, domain 2"/>
    <property type="match status" value="1"/>
</dbReference>
<dbReference type="GO" id="GO:0034599">
    <property type="term" value="P:cellular response to oxidative stress"/>
    <property type="evidence" value="ECO:0007669"/>
    <property type="project" value="EnsemblFungi"/>
</dbReference>
<evidence type="ECO:0000313" key="17">
    <source>
        <dbReference type="Proteomes" id="UP000183365"/>
    </source>
</evidence>
<keyword evidence="9 14" id="KW-0560">Oxidoreductase</keyword>
<comment type="catalytic activity">
    <reaction evidence="13">
        <text>2 Fe(II)-[cytochrome c] + H2O2 + 2 H(+) = 2 Fe(III)-[cytochrome c] + 2 H2O</text>
        <dbReference type="Rhea" id="RHEA:16581"/>
        <dbReference type="Rhea" id="RHEA-COMP:10350"/>
        <dbReference type="Rhea" id="RHEA-COMP:14399"/>
        <dbReference type="ChEBI" id="CHEBI:15377"/>
        <dbReference type="ChEBI" id="CHEBI:15378"/>
        <dbReference type="ChEBI" id="CHEBI:16240"/>
        <dbReference type="ChEBI" id="CHEBI:29033"/>
        <dbReference type="ChEBI" id="CHEBI:29034"/>
        <dbReference type="EC" id="1.11.1.5"/>
    </reaction>
</comment>
<proteinExistence type="inferred from homology"/>
<accession>A0A1L0B0N7</accession>
<evidence type="ECO:0000313" key="16">
    <source>
        <dbReference type="EMBL" id="SGZ39968.1"/>
    </source>
</evidence>
<feature type="domain" description="Plant heme peroxidase family profile" evidence="15">
    <location>
        <begin position="94"/>
        <end position="308"/>
    </location>
</feature>
<dbReference type="PROSITE" id="PS00436">
    <property type="entry name" value="PEROXIDASE_2"/>
    <property type="match status" value="1"/>
</dbReference>
<evidence type="ECO:0000256" key="8">
    <source>
        <dbReference type="ARBA" id="ARBA00022946"/>
    </source>
</evidence>
<keyword evidence="17" id="KW-1185">Reference proteome</keyword>
<dbReference type="GO" id="GO:0042744">
    <property type="term" value="P:hydrogen peroxide catabolic process"/>
    <property type="evidence" value="ECO:0007669"/>
    <property type="project" value="TreeGrafter"/>
</dbReference>
<evidence type="ECO:0000256" key="12">
    <source>
        <dbReference type="ARBA" id="ARBA00038574"/>
    </source>
</evidence>
<protein>
    <recommendedName>
        <fullName evidence="14">Peroxidase</fullName>
        <ecNumber evidence="14">1.11.1.-</ecNumber>
    </recommendedName>
</protein>
<dbReference type="GO" id="GO:0020037">
    <property type="term" value="F:heme binding"/>
    <property type="evidence" value="ECO:0007669"/>
    <property type="project" value="UniProtKB-UniRule"/>
</dbReference>
<dbReference type="InterPro" id="IPR019794">
    <property type="entry name" value="Peroxidases_AS"/>
</dbReference>
<comment type="subcellular location">
    <subcellularLocation>
        <location evidence="3">Mitochondrion intermembrane space</location>
    </subcellularLocation>
    <subcellularLocation>
        <location evidence="2">Mitochondrion matrix</location>
    </subcellularLocation>
</comment>
<evidence type="ECO:0000256" key="7">
    <source>
        <dbReference type="ARBA" id="ARBA00022723"/>
    </source>
</evidence>
<evidence type="ECO:0000256" key="2">
    <source>
        <dbReference type="ARBA" id="ARBA00004305"/>
    </source>
</evidence>
<dbReference type="SUPFAM" id="SSF48113">
    <property type="entry name" value="Heme-dependent peroxidases"/>
    <property type="match status" value="1"/>
</dbReference>
<dbReference type="EMBL" id="FQNF01000035">
    <property type="protein sequence ID" value="SGZ39968.1"/>
    <property type="molecule type" value="Genomic_DNA"/>
</dbReference>
<dbReference type="PANTHER" id="PTHR31356:SF58">
    <property type="entry name" value="CYTOCHROME C PEROXIDASE, MITOCHONDRIAL"/>
    <property type="match status" value="1"/>
</dbReference>
<keyword evidence="7" id="KW-0479">Metal-binding</keyword>
<dbReference type="GO" id="GO:0005759">
    <property type="term" value="C:mitochondrial matrix"/>
    <property type="evidence" value="ECO:0007669"/>
    <property type="project" value="UniProtKB-SubCell"/>
</dbReference>
<evidence type="ECO:0000256" key="13">
    <source>
        <dbReference type="ARBA" id="ARBA00049265"/>
    </source>
</evidence>
<evidence type="ECO:0000259" key="15">
    <source>
        <dbReference type="PROSITE" id="PS50873"/>
    </source>
</evidence>
<dbReference type="GO" id="GO:0005758">
    <property type="term" value="C:mitochondrial intermembrane space"/>
    <property type="evidence" value="ECO:0007669"/>
    <property type="project" value="UniProtKB-SubCell"/>
</dbReference>
<comment type="function">
    <text evidence="1">Destroys radicals which are normally produced within the cells and which are toxic to biological systems.</text>
</comment>
<evidence type="ECO:0000256" key="3">
    <source>
        <dbReference type="ARBA" id="ARBA00004569"/>
    </source>
</evidence>
<keyword evidence="8" id="KW-0809">Transit peptide</keyword>
<evidence type="ECO:0000256" key="14">
    <source>
        <dbReference type="RuleBase" id="RU363051"/>
    </source>
</evidence>
<evidence type="ECO:0000256" key="4">
    <source>
        <dbReference type="ARBA" id="ARBA00005997"/>
    </source>
</evidence>
<keyword evidence="5 14" id="KW-0575">Peroxidase</keyword>
<dbReference type="PANTHER" id="PTHR31356">
    <property type="entry name" value="THYLAKOID LUMENAL 29 KDA PROTEIN, CHLOROPLASTIC-RELATED"/>
    <property type="match status" value="1"/>
</dbReference>
<dbReference type="GO" id="GO:0000302">
    <property type="term" value="P:response to reactive oxygen species"/>
    <property type="evidence" value="ECO:0007669"/>
    <property type="project" value="TreeGrafter"/>
</dbReference>
<dbReference type="Pfam" id="PF00141">
    <property type="entry name" value="peroxidase"/>
    <property type="match status" value="1"/>
</dbReference>
<evidence type="ECO:0000256" key="6">
    <source>
        <dbReference type="ARBA" id="ARBA00022617"/>
    </source>
</evidence>
<evidence type="ECO:0000256" key="11">
    <source>
        <dbReference type="ARBA" id="ARBA00023128"/>
    </source>
</evidence>
<comment type="subunit">
    <text evidence="12">Forms a one-to-one complex with cytochrome c.</text>
</comment>